<keyword evidence="9" id="KW-0464">Manganese</keyword>
<dbReference type="CDD" id="cd12195">
    <property type="entry name" value="CIPK_C"/>
    <property type="match status" value="1"/>
</dbReference>
<evidence type="ECO:0000256" key="10">
    <source>
        <dbReference type="ARBA" id="ARBA00047899"/>
    </source>
</evidence>
<dbReference type="Gene3D" id="3.30.310.80">
    <property type="entry name" value="Kinase associated domain 1, KA1"/>
    <property type="match status" value="1"/>
</dbReference>
<feature type="transmembrane region" description="Helical" evidence="15">
    <location>
        <begin position="212"/>
        <end position="229"/>
    </location>
</feature>
<keyword evidence="15" id="KW-1133">Transmembrane helix</keyword>
<evidence type="ECO:0000256" key="11">
    <source>
        <dbReference type="ARBA" id="ARBA00048679"/>
    </source>
</evidence>
<dbReference type="PANTHER" id="PTHR43895:SF123">
    <property type="entry name" value="NON-SPECIFIC SERINE_THREONINE PROTEIN KINASE"/>
    <property type="match status" value="1"/>
</dbReference>
<accession>A0A0K9P9Z9</accession>
<dbReference type="PROSITE" id="PS00107">
    <property type="entry name" value="PROTEIN_KINASE_ATP"/>
    <property type="match status" value="1"/>
</dbReference>
<feature type="domain" description="NAF" evidence="17">
    <location>
        <begin position="311"/>
        <end position="335"/>
    </location>
</feature>
<dbReference type="SMR" id="A0A0K9P9Z9"/>
<evidence type="ECO:0000313" key="19">
    <source>
        <dbReference type="Proteomes" id="UP000036987"/>
    </source>
</evidence>
<dbReference type="EC" id="2.7.11.1" evidence="3"/>
<evidence type="ECO:0000256" key="12">
    <source>
        <dbReference type="ARBA" id="ARBA00058225"/>
    </source>
</evidence>
<dbReference type="SUPFAM" id="SSF56112">
    <property type="entry name" value="Protein kinase-like (PK-like)"/>
    <property type="match status" value="1"/>
</dbReference>
<comment type="catalytic activity">
    <reaction evidence="10">
        <text>L-threonyl-[protein] + ATP = O-phospho-L-threonyl-[protein] + ADP + H(+)</text>
        <dbReference type="Rhea" id="RHEA:46608"/>
        <dbReference type="Rhea" id="RHEA-COMP:11060"/>
        <dbReference type="Rhea" id="RHEA-COMP:11605"/>
        <dbReference type="ChEBI" id="CHEBI:15378"/>
        <dbReference type="ChEBI" id="CHEBI:30013"/>
        <dbReference type="ChEBI" id="CHEBI:30616"/>
        <dbReference type="ChEBI" id="CHEBI:61977"/>
        <dbReference type="ChEBI" id="CHEBI:456216"/>
        <dbReference type="EC" id="2.7.11.1"/>
    </reaction>
</comment>
<evidence type="ECO:0000256" key="1">
    <source>
        <dbReference type="ARBA" id="ARBA00001936"/>
    </source>
</evidence>
<dbReference type="AlphaFoldDB" id="A0A0K9P9Z9"/>
<protein>
    <recommendedName>
        <fullName evidence="3">non-specific serine/threonine protein kinase</fullName>
        <ecNumber evidence="3">2.7.11.1</ecNumber>
    </recommendedName>
</protein>
<evidence type="ECO:0000256" key="15">
    <source>
        <dbReference type="SAM" id="Phobius"/>
    </source>
</evidence>
<evidence type="ECO:0000256" key="6">
    <source>
        <dbReference type="ARBA" id="ARBA00022741"/>
    </source>
</evidence>
<evidence type="ECO:0000256" key="9">
    <source>
        <dbReference type="ARBA" id="ARBA00023211"/>
    </source>
</evidence>
<evidence type="ECO:0000256" key="2">
    <source>
        <dbReference type="ARBA" id="ARBA00006234"/>
    </source>
</evidence>
<dbReference type="PROSITE" id="PS50011">
    <property type="entry name" value="PROTEIN_KINASE_DOM"/>
    <property type="match status" value="1"/>
</dbReference>
<dbReference type="OrthoDB" id="193931at2759"/>
<gene>
    <name evidence="18" type="ORF">ZOSMA_30G00740</name>
</gene>
<comment type="cofactor">
    <cofactor evidence="1">
        <name>Mn(2+)</name>
        <dbReference type="ChEBI" id="CHEBI:29035"/>
    </cofactor>
</comment>
<keyword evidence="4 14" id="KW-0723">Serine/threonine-protein kinase</keyword>
<dbReference type="PROSITE" id="PS50816">
    <property type="entry name" value="NAF"/>
    <property type="match status" value="1"/>
</dbReference>
<evidence type="ECO:0000256" key="14">
    <source>
        <dbReference type="RuleBase" id="RU000304"/>
    </source>
</evidence>
<evidence type="ECO:0000259" key="16">
    <source>
        <dbReference type="PROSITE" id="PS50011"/>
    </source>
</evidence>
<dbReference type="GO" id="GO:0005524">
    <property type="term" value="F:ATP binding"/>
    <property type="evidence" value="ECO:0007669"/>
    <property type="project" value="UniProtKB-UniRule"/>
</dbReference>
<dbReference type="GO" id="GO:0106310">
    <property type="term" value="F:protein serine kinase activity"/>
    <property type="evidence" value="ECO:0007669"/>
    <property type="project" value="RHEA"/>
</dbReference>
<name>A0A0K9P9Z9_ZOSMR</name>
<keyword evidence="15" id="KW-0472">Membrane</keyword>
<keyword evidence="6 13" id="KW-0547">Nucleotide-binding</keyword>
<feature type="domain" description="Protein kinase" evidence="16">
    <location>
        <begin position="26"/>
        <end position="283"/>
    </location>
</feature>
<dbReference type="PROSITE" id="PS00108">
    <property type="entry name" value="PROTEIN_KINASE_ST"/>
    <property type="match status" value="1"/>
</dbReference>
<dbReference type="Pfam" id="PF03822">
    <property type="entry name" value="NAF"/>
    <property type="match status" value="1"/>
</dbReference>
<evidence type="ECO:0000256" key="13">
    <source>
        <dbReference type="PROSITE-ProRule" id="PRU10141"/>
    </source>
</evidence>
<proteinExistence type="inferred from homology"/>
<dbReference type="PANTHER" id="PTHR43895">
    <property type="entry name" value="CALCIUM/CALMODULIN-DEPENDENT PROTEIN KINASE KINASE-RELATED"/>
    <property type="match status" value="1"/>
</dbReference>
<evidence type="ECO:0000256" key="4">
    <source>
        <dbReference type="ARBA" id="ARBA00022527"/>
    </source>
</evidence>
<dbReference type="InterPro" id="IPR018451">
    <property type="entry name" value="NAF/FISL_domain"/>
</dbReference>
<evidence type="ECO:0000256" key="8">
    <source>
        <dbReference type="ARBA" id="ARBA00022840"/>
    </source>
</evidence>
<keyword evidence="15" id="KW-0812">Transmembrane</keyword>
<dbReference type="GO" id="GO:0007165">
    <property type="term" value="P:signal transduction"/>
    <property type="evidence" value="ECO:0007669"/>
    <property type="project" value="InterPro"/>
</dbReference>
<dbReference type="InterPro" id="IPR004041">
    <property type="entry name" value="NAF_dom"/>
</dbReference>
<dbReference type="EMBL" id="LFYR01001011">
    <property type="protein sequence ID" value="KMZ65794.1"/>
    <property type="molecule type" value="Genomic_DNA"/>
</dbReference>
<dbReference type="FunFam" id="3.30.310.80:FF:000005">
    <property type="entry name" value="Non-specific serine/threonine protein kinase"/>
    <property type="match status" value="1"/>
</dbReference>
<dbReference type="InterPro" id="IPR017441">
    <property type="entry name" value="Protein_kinase_ATP_BS"/>
</dbReference>
<comment type="catalytic activity">
    <reaction evidence="11">
        <text>L-seryl-[protein] + ATP = O-phospho-L-seryl-[protein] + ADP + H(+)</text>
        <dbReference type="Rhea" id="RHEA:17989"/>
        <dbReference type="Rhea" id="RHEA-COMP:9863"/>
        <dbReference type="Rhea" id="RHEA-COMP:11604"/>
        <dbReference type="ChEBI" id="CHEBI:15378"/>
        <dbReference type="ChEBI" id="CHEBI:29999"/>
        <dbReference type="ChEBI" id="CHEBI:30616"/>
        <dbReference type="ChEBI" id="CHEBI:83421"/>
        <dbReference type="ChEBI" id="CHEBI:456216"/>
        <dbReference type="EC" id="2.7.11.1"/>
    </reaction>
</comment>
<reference evidence="19" key="1">
    <citation type="journal article" date="2016" name="Nature">
        <title>The genome of the seagrass Zostera marina reveals angiosperm adaptation to the sea.</title>
        <authorList>
            <person name="Olsen J.L."/>
            <person name="Rouze P."/>
            <person name="Verhelst B."/>
            <person name="Lin Y.-C."/>
            <person name="Bayer T."/>
            <person name="Collen J."/>
            <person name="Dattolo E."/>
            <person name="De Paoli E."/>
            <person name="Dittami S."/>
            <person name="Maumus F."/>
            <person name="Michel G."/>
            <person name="Kersting A."/>
            <person name="Lauritano C."/>
            <person name="Lohaus R."/>
            <person name="Toepel M."/>
            <person name="Tonon T."/>
            <person name="Vanneste K."/>
            <person name="Amirebrahimi M."/>
            <person name="Brakel J."/>
            <person name="Bostroem C."/>
            <person name="Chovatia M."/>
            <person name="Grimwood J."/>
            <person name="Jenkins J.W."/>
            <person name="Jueterbock A."/>
            <person name="Mraz A."/>
            <person name="Stam W.T."/>
            <person name="Tice H."/>
            <person name="Bornberg-Bauer E."/>
            <person name="Green P.J."/>
            <person name="Pearson G.A."/>
            <person name="Procaccini G."/>
            <person name="Duarte C.M."/>
            <person name="Schmutz J."/>
            <person name="Reusch T.B.H."/>
            <person name="Van de Peer Y."/>
        </authorList>
    </citation>
    <scope>NUCLEOTIDE SEQUENCE [LARGE SCALE GENOMIC DNA]</scope>
    <source>
        <strain evidence="19">cv. Finnish</strain>
    </source>
</reference>
<comment type="similarity">
    <text evidence="2">Belongs to the protein kinase superfamily. CAMK Ser/Thr protein kinase family. SNF1 subfamily.</text>
</comment>
<keyword evidence="19" id="KW-1185">Reference proteome</keyword>
<evidence type="ECO:0000256" key="5">
    <source>
        <dbReference type="ARBA" id="ARBA00022679"/>
    </source>
</evidence>
<dbReference type="Gene3D" id="1.10.510.10">
    <property type="entry name" value="Transferase(Phosphotransferase) domain 1"/>
    <property type="match status" value="1"/>
</dbReference>
<dbReference type="SMART" id="SM00220">
    <property type="entry name" value="S_TKc"/>
    <property type="match status" value="1"/>
</dbReference>
<dbReference type="FunFam" id="1.10.510.10:FF:000279">
    <property type="entry name" value="Non-specific serine/threonine protein kinase"/>
    <property type="match status" value="1"/>
</dbReference>
<evidence type="ECO:0000256" key="7">
    <source>
        <dbReference type="ARBA" id="ARBA00022777"/>
    </source>
</evidence>
<dbReference type="GO" id="GO:0004674">
    <property type="term" value="F:protein serine/threonine kinase activity"/>
    <property type="evidence" value="ECO:0000318"/>
    <property type="project" value="GO_Central"/>
</dbReference>
<keyword evidence="5" id="KW-0808">Transferase</keyword>
<evidence type="ECO:0000256" key="3">
    <source>
        <dbReference type="ARBA" id="ARBA00012513"/>
    </source>
</evidence>
<organism evidence="18 19">
    <name type="scientific">Zostera marina</name>
    <name type="common">Eelgrass</name>
    <dbReference type="NCBI Taxonomy" id="29655"/>
    <lineage>
        <taxon>Eukaryota</taxon>
        <taxon>Viridiplantae</taxon>
        <taxon>Streptophyta</taxon>
        <taxon>Embryophyta</taxon>
        <taxon>Tracheophyta</taxon>
        <taxon>Spermatophyta</taxon>
        <taxon>Magnoliopsida</taxon>
        <taxon>Liliopsida</taxon>
        <taxon>Zosteraceae</taxon>
        <taxon>Zostera</taxon>
    </lineage>
</organism>
<comment type="caution">
    <text evidence="18">The sequence shown here is derived from an EMBL/GenBank/DDBJ whole genome shotgun (WGS) entry which is preliminary data.</text>
</comment>
<feature type="binding site" evidence="13">
    <location>
        <position position="55"/>
    </location>
    <ligand>
        <name>ATP</name>
        <dbReference type="ChEBI" id="CHEBI:30616"/>
    </ligand>
</feature>
<dbReference type="STRING" id="29655.A0A0K9P9Z9"/>
<evidence type="ECO:0000259" key="17">
    <source>
        <dbReference type="PROSITE" id="PS50816"/>
    </source>
</evidence>
<sequence length="454" mass="51661">MWLERGVSGMGRSLKDEENGRIVGKYEIGRMIGIGTFAKVSIARNVDTGEEVAIKVINKKLIEKYQIAELIKKEISTMHLIKHPNVIRIHEAIASKKKIYIVLELATGGELFDTITSRQKMKEDDARHYFQQLVTAVDFCHSRGIYHRDLKPENLLLDSNGVLKVTDFGLSALPHQLQVDGLLHTRCGSPNYVAPEVINNARRGYDGAKSDLWSCGVILFVLLAGYLPFDDTNMFMLFKKIGQADFTCPGWITKSAQKLIKRILNPNPDTRITMVELFKNSWFRKGYKSPIFEETPLDVVHDIFDESLMDEKPPMMNAFHIIAGFGCFDLRKLFENLLDCVEKETRFISKLPPEEVVSMIKMAVKPLGFRVVKNKKYKMKLLGGKVLHKGQLAITTEIYELFPSLSLVEVFKSKGDTVEFHKDFMVSLKDAVWTLEQENNHDTSQTSNCSSIYE</sequence>
<dbReference type="InterPro" id="IPR008271">
    <property type="entry name" value="Ser/Thr_kinase_AS"/>
</dbReference>
<dbReference type="Pfam" id="PF00069">
    <property type="entry name" value="Pkinase"/>
    <property type="match status" value="1"/>
</dbReference>
<keyword evidence="7 18" id="KW-0418">Kinase</keyword>
<dbReference type="InterPro" id="IPR011009">
    <property type="entry name" value="Kinase-like_dom_sf"/>
</dbReference>
<dbReference type="Proteomes" id="UP000036987">
    <property type="component" value="Unassembled WGS sequence"/>
</dbReference>
<dbReference type="InterPro" id="IPR000719">
    <property type="entry name" value="Prot_kinase_dom"/>
</dbReference>
<keyword evidence="8 13" id="KW-0067">ATP-binding</keyword>
<dbReference type="FunFam" id="3.30.200.20:FF:000042">
    <property type="entry name" value="Aurora kinase A"/>
    <property type="match status" value="1"/>
</dbReference>
<comment type="function">
    <text evidence="12">CIPK serine-threonine protein kinases interact with CBL proteins. Binding of a CBL protein to the regulatory NAF domain of CIPK protein lead to the activation of the kinase in a calcium-dependent manner.</text>
</comment>
<evidence type="ECO:0000313" key="18">
    <source>
        <dbReference type="EMBL" id="KMZ65794.1"/>
    </source>
</evidence>